<protein>
    <recommendedName>
        <fullName evidence="3">L-2-amino-thiazoline-4-carboxylic acid hydrolase</fullName>
    </recommendedName>
</protein>
<proteinExistence type="predicted"/>
<gene>
    <name evidence="1" type="ORF">SAMN02745218_01942</name>
</gene>
<dbReference type="RefSeq" id="WP_073165609.1">
    <property type="nucleotide sequence ID" value="NZ_FQUW01000022.1"/>
</dbReference>
<evidence type="ECO:0008006" key="3">
    <source>
        <dbReference type="Google" id="ProtNLM"/>
    </source>
</evidence>
<name>A0A1M5ALM4_9FIRM</name>
<evidence type="ECO:0000313" key="2">
    <source>
        <dbReference type="Proteomes" id="UP000184196"/>
    </source>
</evidence>
<dbReference type="AlphaFoldDB" id="A0A1M5ALM4"/>
<dbReference type="EMBL" id="FQUW01000022">
    <property type="protein sequence ID" value="SHF31044.1"/>
    <property type="molecule type" value="Genomic_DNA"/>
</dbReference>
<accession>A0A1M5ALM4</accession>
<reference evidence="2" key="1">
    <citation type="submission" date="2016-11" db="EMBL/GenBank/DDBJ databases">
        <authorList>
            <person name="Varghese N."/>
            <person name="Submissions S."/>
        </authorList>
    </citation>
    <scope>NUCLEOTIDE SEQUENCE [LARGE SCALE GENOMIC DNA]</scope>
    <source>
        <strain evidence="2">DSM 11792</strain>
    </source>
</reference>
<sequence>MARVYPEYDYDLADEIILGLRNYAARLREGLVEPLNDQGDKERAGLQAIQALKNYARDLMRKSIELGNKYKDRTAEVMEAVAAKTGIYFPCLPQRYLEIFMLAIRPEDKWKINEANPARFVFTVSDCAFHRSLKEEAGGELSCGEICLSMLHTLYQELGMNVEVSLKQDSCGGGGCSFVAVYKGMN</sequence>
<keyword evidence="2" id="KW-1185">Reference proteome</keyword>
<evidence type="ECO:0000313" key="1">
    <source>
        <dbReference type="EMBL" id="SHF31044.1"/>
    </source>
</evidence>
<dbReference type="OrthoDB" id="1796314at2"/>
<organism evidence="1 2">
    <name type="scientific">Desulfofundulus australicus DSM 11792</name>
    <dbReference type="NCBI Taxonomy" id="1121425"/>
    <lineage>
        <taxon>Bacteria</taxon>
        <taxon>Bacillati</taxon>
        <taxon>Bacillota</taxon>
        <taxon>Clostridia</taxon>
        <taxon>Eubacteriales</taxon>
        <taxon>Peptococcaceae</taxon>
        <taxon>Desulfofundulus</taxon>
    </lineage>
</organism>
<dbReference type="Proteomes" id="UP000184196">
    <property type="component" value="Unassembled WGS sequence"/>
</dbReference>